<feature type="compositionally biased region" description="Low complexity" evidence="1">
    <location>
        <begin position="316"/>
        <end position="337"/>
    </location>
</feature>
<dbReference type="OrthoDB" id="5212373at2759"/>
<feature type="region of interest" description="Disordered" evidence="1">
    <location>
        <begin position="301"/>
        <end position="348"/>
    </location>
</feature>
<comment type="caution">
    <text evidence="2">The sequence shown here is derived from an EMBL/GenBank/DDBJ whole genome shotgun (WGS) entry which is preliminary data.</text>
</comment>
<feature type="region of interest" description="Disordered" evidence="1">
    <location>
        <begin position="408"/>
        <end position="451"/>
    </location>
</feature>
<evidence type="ECO:0000313" key="2">
    <source>
        <dbReference type="EMBL" id="ROV93119.1"/>
    </source>
</evidence>
<sequence>MATATATAIFAAATAYTTVDHRSYPFYPHPAIHGFNVPPGVYISPPDQHDASRLLGRKLRPTPRRLARRTLYLPPHGDAATHLPVYDFTSGYRQAVGDEPIGSPRFRAALGLAGKPAGDGARGAGEVSYLVDFEPPEARRSPSPPASPTARGISSSRRRRRKSSGASGPQPTAHATVRRRTLYGGAEVGLAIPPRGAAADGDVADVACTITPASTGAPIAVAASYPLRPTVSKLAGSRNPWFTFTVPGSGLPGAAGDITLQWQVHPAEHGLLRYTLVELPRRAAEGDDSGDNDDRWWEEHEKERRETSRRRERHSTSSSTSSTRSRNSSSSGSSSSSKGGADKPPFSASERKNEHLIRAIYTNVGQGFSLSQPSSEGALLLQDDLDPELEAVIVASLLGLLWRVRGEGAKPRKNSRSEGGALARKKSASVASVDEKEWAETHSSPERKGLLGKILRRMS</sequence>
<reference evidence="2 3" key="1">
    <citation type="submission" date="2015-09" db="EMBL/GenBank/DDBJ databases">
        <title>Host preference determinants of Valsa canker pathogens revealed by comparative genomics.</title>
        <authorList>
            <person name="Yin Z."/>
            <person name="Huang L."/>
        </authorList>
    </citation>
    <scope>NUCLEOTIDE SEQUENCE [LARGE SCALE GENOMIC DNA]</scope>
    <source>
        <strain evidence="2 3">YSFL</strain>
    </source>
</reference>
<feature type="compositionally biased region" description="Basic and acidic residues" evidence="1">
    <location>
        <begin position="433"/>
        <end position="449"/>
    </location>
</feature>
<evidence type="ECO:0000256" key="1">
    <source>
        <dbReference type="SAM" id="MobiDB-lite"/>
    </source>
</evidence>
<dbReference type="STRING" id="252740.A0A423VQ14"/>
<name>A0A423VQ14_CYTCH</name>
<organism evidence="2 3">
    <name type="scientific">Cytospora chrysosperma</name>
    <name type="common">Cytospora canker fungus</name>
    <name type="synonym">Sphaeria chrysosperma</name>
    <dbReference type="NCBI Taxonomy" id="252740"/>
    <lineage>
        <taxon>Eukaryota</taxon>
        <taxon>Fungi</taxon>
        <taxon>Dikarya</taxon>
        <taxon>Ascomycota</taxon>
        <taxon>Pezizomycotina</taxon>
        <taxon>Sordariomycetes</taxon>
        <taxon>Sordariomycetidae</taxon>
        <taxon>Diaporthales</taxon>
        <taxon>Cytosporaceae</taxon>
        <taxon>Cytospora</taxon>
    </lineage>
</organism>
<dbReference type="AlphaFoldDB" id="A0A423VQ14"/>
<keyword evidence="3" id="KW-1185">Reference proteome</keyword>
<gene>
    <name evidence="2" type="ORF">VSDG_07369</name>
</gene>
<feature type="region of interest" description="Disordered" evidence="1">
    <location>
        <begin position="135"/>
        <end position="179"/>
    </location>
</feature>
<accession>A0A423VQ14</accession>
<evidence type="ECO:0000313" key="3">
    <source>
        <dbReference type="Proteomes" id="UP000284375"/>
    </source>
</evidence>
<dbReference type="Proteomes" id="UP000284375">
    <property type="component" value="Unassembled WGS sequence"/>
</dbReference>
<proteinExistence type="predicted"/>
<protein>
    <submittedName>
        <fullName evidence="2">Uncharacterized protein</fullName>
    </submittedName>
</protein>
<dbReference type="EMBL" id="LJZO01000034">
    <property type="protein sequence ID" value="ROV93119.1"/>
    <property type="molecule type" value="Genomic_DNA"/>
</dbReference>